<dbReference type="GO" id="GO:0046491">
    <property type="term" value="P:L-methylmalonyl-CoA metabolic process"/>
    <property type="evidence" value="ECO:0007669"/>
    <property type="project" value="TreeGrafter"/>
</dbReference>
<dbReference type="AlphaFoldDB" id="A0A1I5GQ38"/>
<dbReference type="GO" id="GO:0046872">
    <property type="term" value="F:metal ion binding"/>
    <property type="evidence" value="ECO:0007669"/>
    <property type="project" value="UniProtKB-KW"/>
</dbReference>
<protein>
    <submittedName>
        <fullName evidence="3">Catechol 2,3-dioxygenase</fullName>
    </submittedName>
</protein>
<proteinExistence type="predicted"/>
<dbReference type="Gene3D" id="3.10.180.10">
    <property type="entry name" value="2,3-Dihydroxybiphenyl 1,2-Dioxygenase, domain 1"/>
    <property type="match status" value="2"/>
</dbReference>
<dbReference type="GO" id="GO:0051213">
    <property type="term" value="F:dioxygenase activity"/>
    <property type="evidence" value="ECO:0007669"/>
    <property type="project" value="UniProtKB-KW"/>
</dbReference>
<keyword evidence="3" id="KW-0223">Dioxygenase</keyword>
<dbReference type="Pfam" id="PF00903">
    <property type="entry name" value="Glyoxalase"/>
    <property type="match status" value="1"/>
</dbReference>
<sequence>MTGYSINGIQQVGIGVENATEAWKWYRKAFGMNVPIFEDRAEAKLMTRYTSGKVHSRHAILAMNMQGGGGFEIWQYESKKPQKADFELDFRNLGILAVKIRCRQIEDCFNHLKKIGSEILTEPCKDPLGVSHFFIKDPFGNTFELRENSSWFSQSEALTGGVCGVTIGTSSIDQSLSLYQNLLQHPHQLLDQTGSWEDLPTQKLDSASFRRVFLQNNQSPTGAFGKLLCQNQIELLEYQGDKGVPVFENRDWGDLGFIHVCFDVNQMDELKSKSQNMNMAFTVDSQNNFDMGEAAGRFSYLEDPDGTLIEFVETYRVPIFKKLGLYFKLKENQKPLPNIMVKALGLNRVKD</sequence>
<evidence type="ECO:0000259" key="2">
    <source>
        <dbReference type="PROSITE" id="PS51819"/>
    </source>
</evidence>
<dbReference type="InterPro" id="IPR004360">
    <property type="entry name" value="Glyas_Fos-R_dOase_dom"/>
</dbReference>
<dbReference type="InterPro" id="IPR037523">
    <property type="entry name" value="VOC_core"/>
</dbReference>
<dbReference type="PANTHER" id="PTHR43048">
    <property type="entry name" value="METHYLMALONYL-COA EPIMERASE"/>
    <property type="match status" value="1"/>
</dbReference>
<dbReference type="Proteomes" id="UP000199564">
    <property type="component" value="Unassembled WGS sequence"/>
</dbReference>
<dbReference type="PROSITE" id="PS51819">
    <property type="entry name" value="VOC"/>
    <property type="match status" value="2"/>
</dbReference>
<reference evidence="4" key="1">
    <citation type="submission" date="2016-10" db="EMBL/GenBank/DDBJ databases">
        <authorList>
            <person name="Varghese N."/>
            <person name="Submissions S."/>
        </authorList>
    </citation>
    <scope>NUCLEOTIDE SEQUENCE [LARGE SCALE GENOMIC DNA]</scope>
    <source>
        <strain evidence="4">DSM 15282</strain>
    </source>
</reference>
<feature type="domain" description="VOC" evidence="2">
    <location>
        <begin position="8"/>
        <end position="148"/>
    </location>
</feature>
<dbReference type="STRING" id="226506.SAMN04488519_1065"/>
<dbReference type="SUPFAM" id="SSF54593">
    <property type="entry name" value="Glyoxalase/Bleomycin resistance protein/Dihydroxybiphenyl dioxygenase"/>
    <property type="match status" value="2"/>
</dbReference>
<dbReference type="GO" id="GO:0004493">
    <property type="term" value="F:methylmalonyl-CoA epimerase activity"/>
    <property type="evidence" value="ECO:0007669"/>
    <property type="project" value="TreeGrafter"/>
</dbReference>
<dbReference type="CDD" id="cd06587">
    <property type="entry name" value="VOC"/>
    <property type="match status" value="1"/>
</dbReference>
<dbReference type="InterPro" id="IPR051785">
    <property type="entry name" value="MMCE/EMCE_epimerase"/>
</dbReference>
<keyword evidence="3" id="KW-0560">Oxidoreductase</keyword>
<dbReference type="InterPro" id="IPR029068">
    <property type="entry name" value="Glyas_Bleomycin-R_OHBP_Dase"/>
</dbReference>
<keyword evidence="4" id="KW-1185">Reference proteome</keyword>
<dbReference type="EMBL" id="FOVW01000006">
    <property type="protein sequence ID" value="SFO38092.1"/>
    <property type="molecule type" value="Genomic_DNA"/>
</dbReference>
<evidence type="ECO:0000256" key="1">
    <source>
        <dbReference type="ARBA" id="ARBA00022723"/>
    </source>
</evidence>
<dbReference type="PANTHER" id="PTHR43048:SF3">
    <property type="entry name" value="METHYLMALONYL-COA EPIMERASE, MITOCHONDRIAL"/>
    <property type="match status" value="1"/>
</dbReference>
<evidence type="ECO:0000313" key="3">
    <source>
        <dbReference type="EMBL" id="SFO38092.1"/>
    </source>
</evidence>
<organism evidence="3 4">
    <name type="scientific">Algoriphagus ornithinivorans</name>
    <dbReference type="NCBI Taxonomy" id="226506"/>
    <lineage>
        <taxon>Bacteria</taxon>
        <taxon>Pseudomonadati</taxon>
        <taxon>Bacteroidota</taxon>
        <taxon>Cytophagia</taxon>
        <taxon>Cytophagales</taxon>
        <taxon>Cyclobacteriaceae</taxon>
        <taxon>Algoriphagus</taxon>
    </lineage>
</organism>
<dbReference type="RefSeq" id="WP_091653775.1">
    <property type="nucleotide sequence ID" value="NZ_FOVW01000006.1"/>
</dbReference>
<name>A0A1I5GQ38_9BACT</name>
<keyword evidence="1" id="KW-0479">Metal-binding</keyword>
<gene>
    <name evidence="3" type="ORF">SAMN04488519_1065</name>
</gene>
<accession>A0A1I5GQ38</accession>
<evidence type="ECO:0000313" key="4">
    <source>
        <dbReference type="Proteomes" id="UP000199564"/>
    </source>
</evidence>
<feature type="domain" description="VOC" evidence="2">
    <location>
        <begin position="161"/>
        <end position="314"/>
    </location>
</feature>